<gene>
    <name evidence="4" type="ORF">BS50DRAFT_580790</name>
</gene>
<name>A0A2T2P8E7_CORCC</name>
<dbReference type="Pfam" id="PF00732">
    <property type="entry name" value="GMC_oxred_N"/>
    <property type="match status" value="1"/>
</dbReference>
<protein>
    <submittedName>
        <fullName evidence="4">Alcohol oxidase</fullName>
    </submittedName>
</protein>
<reference evidence="4 5" key="1">
    <citation type="journal article" date="2018" name="Front. Microbiol.">
        <title>Genome-Wide Analysis of Corynespora cassiicola Leaf Fall Disease Putative Effectors.</title>
        <authorList>
            <person name="Lopez D."/>
            <person name="Ribeiro S."/>
            <person name="Label P."/>
            <person name="Fumanal B."/>
            <person name="Venisse J.S."/>
            <person name="Kohler A."/>
            <person name="de Oliveira R.R."/>
            <person name="Labutti K."/>
            <person name="Lipzen A."/>
            <person name="Lail K."/>
            <person name="Bauer D."/>
            <person name="Ohm R.A."/>
            <person name="Barry K.W."/>
            <person name="Spatafora J."/>
            <person name="Grigoriev I.V."/>
            <person name="Martin F.M."/>
            <person name="Pujade-Renaud V."/>
        </authorList>
    </citation>
    <scope>NUCLEOTIDE SEQUENCE [LARGE SCALE GENOMIC DNA]</scope>
    <source>
        <strain evidence="4 5">Philippines</strain>
    </source>
</reference>
<keyword evidence="5" id="KW-1185">Reference proteome</keyword>
<sequence length="589" mass="63781">MRFLNQFLLHLLAQDVYDYIVVGSGPGGGPLASNLARANYSVLLIEAGDFATQGDSGDWPPQITWDFFVKHYADEKRNMMHNHLVWKTSEGRYWVGAGNSTPPAQSQFLGVYYPRGATVGGSSMINAMCTWLPADSDWNYIHNLTGDASWSAENMRKIFQRIEKNHYLPNGTTGHGFNGYFETNMEKPTNVTQPVLGVIQAIAQNFSMSTAQTDITAMMGSDANFLDPQRDWTTGIWGLPRHRKADGSRYSSRDYIQDTISAGFPLTLRTNSLATKVLFSNASNASVCGTQPRATALQYLAGKSLYRADARYSPSSAKGVSKTATARKEIVLSGGAFNTPQLLMLSGIGPAAHLSSLSIPLLVDSPGVGANLQDNQEMPIIGHATLAEGEEDTGEASQPIIHATTSFSPDGERDIFTFQGRFAFRGFWPSNQSNAALPVDPPDRVYGISMVKGKPQNTKGYVRLASADPQDVPEINFMLYEEGAETDLGALKETIAWGRRMYAAAKGVTVQAVEPPCTKGVDEQGGCGSEDEEWIVGQTFGHHPTSTAAIGKDGDSAAVLDGRFRVRGVKGLRVVDASVFPKIPGVFPV</sequence>
<dbReference type="Gene3D" id="3.50.50.60">
    <property type="entry name" value="FAD/NAD(P)-binding domain"/>
    <property type="match status" value="2"/>
</dbReference>
<organism evidence="4 5">
    <name type="scientific">Corynespora cassiicola Philippines</name>
    <dbReference type="NCBI Taxonomy" id="1448308"/>
    <lineage>
        <taxon>Eukaryota</taxon>
        <taxon>Fungi</taxon>
        <taxon>Dikarya</taxon>
        <taxon>Ascomycota</taxon>
        <taxon>Pezizomycotina</taxon>
        <taxon>Dothideomycetes</taxon>
        <taxon>Pleosporomycetidae</taxon>
        <taxon>Pleosporales</taxon>
        <taxon>Corynesporascaceae</taxon>
        <taxon>Corynespora</taxon>
    </lineage>
</organism>
<feature type="domain" description="Glucose-methanol-choline oxidoreductase N-terminal" evidence="3">
    <location>
        <begin position="335"/>
        <end position="349"/>
    </location>
</feature>
<proteinExistence type="inferred from homology"/>
<comment type="similarity">
    <text evidence="1">Belongs to the GMC oxidoreductase family.</text>
</comment>
<feature type="signal peptide" evidence="2">
    <location>
        <begin position="1"/>
        <end position="18"/>
    </location>
</feature>
<dbReference type="PANTHER" id="PTHR11552">
    <property type="entry name" value="GLUCOSE-METHANOL-CHOLINE GMC OXIDOREDUCTASE"/>
    <property type="match status" value="1"/>
</dbReference>
<dbReference type="Gene3D" id="3.30.560.10">
    <property type="entry name" value="Glucose Oxidase, domain 3"/>
    <property type="match status" value="2"/>
</dbReference>
<dbReference type="OrthoDB" id="269227at2759"/>
<dbReference type="STRING" id="1448308.A0A2T2P8E7"/>
<dbReference type="Pfam" id="PF05199">
    <property type="entry name" value="GMC_oxred_C"/>
    <property type="match status" value="1"/>
</dbReference>
<dbReference type="InterPro" id="IPR036188">
    <property type="entry name" value="FAD/NAD-bd_sf"/>
</dbReference>
<evidence type="ECO:0000313" key="5">
    <source>
        <dbReference type="Proteomes" id="UP000240883"/>
    </source>
</evidence>
<dbReference type="InterPro" id="IPR012132">
    <property type="entry name" value="GMC_OxRdtase"/>
</dbReference>
<keyword evidence="2" id="KW-0732">Signal</keyword>
<dbReference type="InterPro" id="IPR007867">
    <property type="entry name" value="GMC_OxRtase_C"/>
</dbReference>
<dbReference type="GO" id="GO:0050660">
    <property type="term" value="F:flavin adenine dinucleotide binding"/>
    <property type="evidence" value="ECO:0007669"/>
    <property type="project" value="InterPro"/>
</dbReference>
<dbReference type="EMBL" id="KZ678128">
    <property type="protein sequence ID" value="PSN73932.1"/>
    <property type="molecule type" value="Genomic_DNA"/>
</dbReference>
<dbReference type="GO" id="GO:0016614">
    <property type="term" value="F:oxidoreductase activity, acting on CH-OH group of donors"/>
    <property type="evidence" value="ECO:0007669"/>
    <property type="project" value="InterPro"/>
</dbReference>
<dbReference type="Proteomes" id="UP000240883">
    <property type="component" value="Unassembled WGS sequence"/>
</dbReference>
<evidence type="ECO:0000256" key="2">
    <source>
        <dbReference type="SAM" id="SignalP"/>
    </source>
</evidence>
<feature type="chain" id="PRO_5015592581" evidence="2">
    <location>
        <begin position="19"/>
        <end position="589"/>
    </location>
</feature>
<dbReference type="InterPro" id="IPR000172">
    <property type="entry name" value="GMC_OxRdtase_N"/>
</dbReference>
<dbReference type="PROSITE" id="PS00624">
    <property type="entry name" value="GMC_OXRED_2"/>
    <property type="match status" value="1"/>
</dbReference>
<dbReference type="PANTHER" id="PTHR11552:SF80">
    <property type="entry name" value="GMC OXIDOREDUCTASE"/>
    <property type="match status" value="1"/>
</dbReference>
<evidence type="ECO:0000313" key="4">
    <source>
        <dbReference type="EMBL" id="PSN73932.1"/>
    </source>
</evidence>
<accession>A0A2T2P8E7</accession>
<evidence type="ECO:0000256" key="1">
    <source>
        <dbReference type="ARBA" id="ARBA00010790"/>
    </source>
</evidence>
<evidence type="ECO:0000259" key="3">
    <source>
        <dbReference type="PROSITE" id="PS00624"/>
    </source>
</evidence>
<dbReference type="PIRSF" id="PIRSF000137">
    <property type="entry name" value="Alcohol_oxidase"/>
    <property type="match status" value="1"/>
</dbReference>
<dbReference type="SUPFAM" id="SSF51905">
    <property type="entry name" value="FAD/NAD(P)-binding domain"/>
    <property type="match status" value="1"/>
</dbReference>
<dbReference type="AlphaFoldDB" id="A0A2T2P8E7"/>